<reference evidence="3" key="2">
    <citation type="submission" date="2009-11" db="EMBL/GenBank/DDBJ databases">
        <title>The Genome Sequence of Allomyces macrogynus strain ATCC 38327.</title>
        <authorList>
            <consortium name="The Broad Institute Genome Sequencing Platform"/>
            <person name="Russ C."/>
            <person name="Cuomo C."/>
            <person name="Shea T."/>
            <person name="Young S.K."/>
            <person name="Zeng Q."/>
            <person name="Koehrsen M."/>
            <person name="Haas B."/>
            <person name="Borodovsky M."/>
            <person name="Guigo R."/>
            <person name="Alvarado L."/>
            <person name="Berlin A."/>
            <person name="Borenstein D."/>
            <person name="Chen Z."/>
            <person name="Engels R."/>
            <person name="Freedman E."/>
            <person name="Gellesch M."/>
            <person name="Goldberg J."/>
            <person name="Griggs A."/>
            <person name="Gujja S."/>
            <person name="Heiman D."/>
            <person name="Hepburn T."/>
            <person name="Howarth C."/>
            <person name="Jen D."/>
            <person name="Larson L."/>
            <person name="Lewis B."/>
            <person name="Mehta T."/>
            <person name="Park D."/>
            <person name="Pearson M."/>
            <person name="Roberts A."/>
            <person name="Saif S."/>
            <person name="Shenoy N."/>
            <person name="Sisk P."/>
            <person name="Stolte C."/>
            <person name="Sykes S."/>
            <person name="Walk T."/>
            <person name="White J."/>
            <person name="Yandava C."/>
            <person name="Burger G."/>
            <person name="Gray M.W."/>
            <person name="Holland P.W.H."/>
            <person name="King N."/>
            <person name="Lang F.B.F."/>
            <person name="Roger A.J."/>
            <person name="Ruiz-Trillo I."/>
            <person name="Lander E."/>
            <person name="Nusbaum C."/>
        </authorList>
    </citation>
    <scope>NUCLEOTIDE SEQUENCE [LARGE SCALE GENOMIC DNA]</scope>
    <source>
        <strain evidence="3">ATCC 38327</strain>
    </source>
</reference>
<accession>A0A0L0STX8</accession>
<protein>
    <submittedName>
        <fullName evidence="2">Uncharacterized protein</fullName>
    </submittedName>
</protein>
<dbReference type="EMBL" id="GG745349">
    <property type="protein sequence ID" value="KNE65988.1"/>
    <property type="molecule type" value="Genomic_DNA"/>
</dbReference>
<evidence type="ECO:0000313" key="3">
    <source>
        <dbReference type="Proteomes" id="UP000054350"/>
    </source>
</evidence>
<organism evidence="2 3">
    <name type="scientific">Allomyces macrogynus (strain ATCC 38327)</name>
    <name type="common">Allomyces javanicus var. macrogynus</name>
    <dbReference type="NCBI Taxonomy" id="578462"/>
    <lineage>
        <taxon>Eukaryota</taxon>
        <taxon>Fungi</taxon>
        <taxon>Fungi incertae sedis</taxon>
        <taxon>Blastocladiomycota</taxon>
        <taxon>Blastocladiomycetes</taxon>
        <taxon>Blastocladiales</taxon>
        <taxon>Blastocladiaceae</taxon>
        <taxon>Allomyces</taxon>
    </lineage>
</organism>
<dbReference type="AlphaFoldDB" id="A0A0L0STX8"/>
<feature type="compositionally biased region" description="Low complexity" evidence="1">
    <location>
        <begin position="59"/>
        <end position="72"/>
    </location>
</feature>
<dbReference type="Proteomes" id="UP000054350">
    <property type="component" value="Unassembled WGS sequence"/>
</dbReference>
<name>A0A0L0STX8_ALLM3</name>
<reference evidence="2 3" key="1">
    <citation type="submission" date="2009-11" db="EMBL/GenBank/DDBJ databases">
        <title>Annotation of Allomyces macrogynus ATCC 38327.</title>
        <authorList>
            <consortium name="The Broad Institute Genome Sequencing Platform"/>
            <person name="Russ C."/>
            <person name="Cuomo C."/>
            <person name="Burger G."/>
            <person name="Gray M.W."/>
            <person name="Holland P.W.H."/>
            <person name="King N."/>
            <person name="Lang F.B.F."/>
            <person name="Roger A.J."/>
            <person name="Ruiz-Trillo I."/>
            <person name="Young S.K."/>
            <person name="Zeng Q."/>
            <person name="Gargeya S."/>
            <person name="Fitzgerald M."/>
            <person name="Haas B."/>
            <person name="Abouelleil A."/>
            <person name="Alvarado L."/>
            <person name="Arachchi H.M."/>
            <person name="Berlin A."/>
            <person name="Chapman S.B."/>
            <person name="Gearin G."/>
            <person name="Goldberg J."/>
            <person name="Griggs A."/>
            <person name="Gujja S."/>
            <person name="Hansen M."/>
            <person name="Heiman D."/>
            <person name="Howarth C."/>
            <person name="Larimer J."/>
            <person name="Lui A."/>
            <person name="MacDonald P.J.P."/>
            <person name="McCowen C."/>
            <person name="Montmayeur A."/>
            <person name="Murphy C."/>
            <person name="Neiman D."/>
            <person name="Pearson M."/>
            <person name="Priest M."/>
            <person name="Roberts A."/>
            <person name="Saif S."/>
            <person name="Shea T."/>
            <person name="Sisk P."/>
            <person name="Stolte C."/>
            <person name="Sykes S."/>
            <person name="Wortman J."/>
            <person name="Nusbaum C."/>
            <person name="Birren B."/>
        </authorList>
    </citation>
    <scope>NUCLEOTIDE SEQUENCE [LARGE SCALE GENOMIC DNA]</scope>
    <source>
        <strain evidence="2 3">ATCC 38327</strain>
    </source>
</reference>
<evidence type="ECO:0000313" key="2">
    <source>
        <dbReference type="EMBL" id="KNE65988.1"/>
    </source>
</evidence>
<dbReference type="VEuPathDB" id="FungiDB:AMAG_10267"/>
<feature type="region of interest" description="Disordered" evidence="1">
    <location>
        <begin position="40"/>
        <end position="72"/>
    </location>
</feature>
<gene>
    <name evidence="2" type="ORF">AMAG_10267</name>
</gene>
<keyword evidence="3" id="KW-1185">Reference proteome</keyword>
<proteinExistence type="predicted"/>
<sequence>MSLAITEQSFLAAQLPPPLVAKLPDAADLPPCRMPLAGGPRMSIWSRTSQDASGGGGSSSKSPMTSPSSLGSTAMVAPLSVVKLPDAVENLSLADYGAFAMDPRRNALLQAEQLYLTPPAMSPRTRVARAIALVDDEDDDALFQSIREVPADTSEFGVAAADAAVPLD</sequence>
<evidence type="ECO:0000256" key="1">
    <source>
        <dbReference type="SAM" id="MobiDB-lite"/>
    </source>
</evidence>